<reference evidence="2 3" key="1">
    <citation type="submission" date="2010-01" db="EMBL/GenBank/DDBJ databases">
        <authorList>
            <person name="Weinstock G."/>
            <person name="Sodergren E."/>
            <person name="Clifton S."/>
            <person name="Fulton L."/>
            <person name="Fulton B."/>
            <person name="Courtney L."/>
            <person name="Fronick C."/>
            <person name="Harrison M."/>
            <person name="Strong C."/>
            <person name="Farmer C."/>
            <person name="Delahaunty K."/>
            <person name="Markovic C."/>
            <person name="Hall O."/>
            <person name="Minx P."/>
            <person name="Tomlinson C."/>
            <person name="Mitreva M."/>
            <person name="Nelson J."/>
            <person name="Hou S."/>
            <person name="Wollam A."/>
            <person name="Pepin K.H."/>
            <person name="Johnson M."/>
            <person name="Bhonagiri V."/>
            <person name="Nash W.E."/>
            <person name="Warren W."/>
            <person name="Chinwalla A."/>
            <person name="Mardis E.R."/>
            <person name="Wilson R.K."/>
        </authorList>
    </citation>
    <scope>NUCLEOTIDE SEQUENCE [LARGE SCALE GENOMIC DNA]</scope>
    <source>
        <strain evidence="2 3">NJ9703</strain>
    </source>
</reference>
<dbReference type="AlphaFoldDB" id="A0A9W5IP41"/>
<dbReference type="InterPro" id="IPR012337">
    <property type="entry name" value="RNaseH-like_sf"/>
</dbReference>
<gene>
    <name evidence="2" type="ORF">NEISUBOT_05450</name>
</gene>
<dbReference type="SUPFAM" id="SSF53098">
    <property type="entry name" value="Ribonuclease H-like"/>
    <property type="match status" value="1"/>
</dbReference>
<dbReference type="Gene3D" id="3.30.420.10">
    <property type="entry name" value="Ribonuclease H-like superfamily/Ribonuclease H"/>
    <property type="match status" value="1"/>
</dbReference>
<dbReference type="Proteomes" id="UP000004621">
    <property type="component" value="Unassembled WGS sequence"/>
</dbReference>
<comment type="caution">
    <text evidence="2">The sequence shown here is derived from an EMBL/GenBank/DDBJ whole genome shotgun (WGS) entry which is preliminary data.</text>
</comment>
<evidence type="ECO:0000313" key="2">
    <source>
        <dbReference type="EMBL" id="EFC51116.1"/>
    </source>
</evidence>
<evidence type="ECO:0000313" key="3">
    <source>
        <dbReference type="Proteomes" id="UP000004621"/>
    </source>
</evidence>
<sequence>MTSSLIQPDHAMTPILAFDIETIPDVNGIRQLYDLPADLPDNEVVLFAQQQRRTKTGSDFMQHHLHQVVAISCCMRWGQDKIRVSTIGDPEDSEEVMIAKFFEVIENYTPQLVSWNGGGFDLPVLHYRALIHGISAARYWDMGDGDFGDSRDFKWNNYISRYHSRHCDLMDLLALYQPRASVPLDDMAKLCGFPGKLGMDGSKVWDAYHAGRLKDIRDYCETDAANTYLMYMRFRMMSGALDADEYEVEIKRIKHYLAAQAEEKQHWAEFVAAWR</sequence>
<evidence type="ECO:0000259" key="1">
    <source>
        <dbReference type="Pfam" id="PF10108"/>
    </source>
</evidence>
<name>A0A9W5IP41_NEISU</name>
<dbReference type="GO" id="GO:0003676">
    <property type="term" value="F:nucleic acid binding"/>
    <property type="evidence" value="ECO:0007669"/>
    <property type="project" value="InterPro"/>
</dbReference>
<dbReference type="InterPro" id="IPR036397">
    <property type="entry name" value="RNaseH_sf"/>
</dbReference>
<protein>
    <recommendedName>
        <fullName evidence="1">Predicted 3'-5' exonuclease PolB-like domain-containing protein</fullName>
    </recommendedName>
</protein>
<feature type="domain" description="Predicted 3'-5' exonuclease PolB-like" evidence="1">
    <location>
        <begin position="58"/>
        <end position="274"/>
    </location>
</feature>
<dbReference type="Pfam" id="PF10108">
    <property type="entry name" value="DNA_pol_B_exo2"/>
    <property type="match status" value="1"/>
</dbReference>
<accession>A0A9W5IP41</accession>
<proteinExistence type="predicted"/>
<dbReference type="CDD" id="cd05782">
    <property type="entry name" value="DNA_polB_like1_exo"/>
    <property type="match status" value="1"/>
</dbReference>
<dbReference type="InterPro" id="IPR019288">
    <property type="entry name" value="3'-5'_exonuclease_PolB-like"/>
</dbReference>
<dbReference type="EMBL" id="ACEO02000014">
    <property type="protein sequence ID" value="EFC51116.1"/>
    <property type="molecule type" value="Genomic_DNA"/>
</dbReference>
<organism evidence="2 3">
    <name type="scientific">Neisseria subflava NJ9703</name>
    <dbReference type="NCBI Taxonomy" id="546268"/>
    <lineage>
        <taxon>Bacteria</taxon>
        <taxon>Pseudomonadati</taxon>
        <taxon>Pseudomonadota</taxon>
        <taxon>Betaproteobacteria</taxon>
        <taxon>Neisseriales</taxon>
        <taxon>Neisseriaceae</taxon>
        <taxon>Neisseria</taxon>
    </lineage>
</organism>